<comment type="similarity">
    <text evidence="1">Belongs to the UPF0213 family.</text>
</comment>
<evidence type="ECO:0000313" key="3">
    <source>
        <dbReference type="EMBL" id="OGE96270.1"/>
    </source>
</evidence>
<dbReference type="EMBL" id="MFFB01000006">
    <property type="protein sequence ID" value="OGE96270.1"/>
    <property type="molecule type" value="Genomic_DNA"/>
</dbReference>
<feature type="domain" description="GIY-YIG" evidence="2">
    <location>
        <begin position="1"/>
        <end position="75"/>
    </location>
</feature>
<dbReference type="STRING" id="1817841.A3B10_03130"/>
<dbReference type="InterPro" id="IPR050190">
    <property type="entry name" value="UPF0213_domain"/>
</dbReference>
<dbReference type="InterPro" id="IPR000305">
    <property type="entry name" value="GIY-YIG_endonuc"/>
</dbReference>
<dbReference type="PANTHER" id="PTHR34477:SF1">
    <property type="entry name" value="UPF0213 PROTEIN YHBQ"/>
    <property type="match status" value="1"/>
</dbReference>
<evidence type="ECO:0000259" key="2">
    <source>
        <dbReference type="PROSITE" id="PS50164"/>
    </source>
</evidence>
<gene>
    <name evidence="3" type="ORF">A3B10_03130</name>
</gene>
<evidence type="ECO:0000256" key="1">
    <source>
        <dbReference type="ARBA" id="ARBA00007435"/>
    </source>
</evidence>
<dbReference type="Proteomes" id="UP000177281">
    <property type="component" value="Unassembled WGS sequence"/>
</dbReference>
<comment type="caution">
    <text evidence="3">The sequence shown here is derived from an EMBL/GenBank/DDBJ whole genome shotgun (WGS) entry which is preliminary data.</text>
</comment>
<evidence type="ECO:0000313" key="4">
    <source>
        <dbReference type="Proteomes" id="UP000177281"/>
    </source>
</evidence>
<dbReference type="SUPFAM" id="SSF82771">
    <property type="entry name" value="GIY-YIG endonuclease"/>
    <property type="match status" value="1"/>
</dbReference>
<dbReference type="Pfam" id="PF01541">
    <property type="entry name" value="GIY-YIG"/>
    <property type="match status" value="1"/>
</dbReference>
<dbReference type="PANTHER" id="PTHR34477">
    <property type="entry name" value="UPF0213 PROTEIN YHBQ"/>
    <property type="match status" value="1"/>
</dbReference>
<protein>
    <recommendedName>
        <fullName evidence="2">GIY-YIG domain-containing protein</fullName>
    </recommendedName>
</protein>
<reference evidence="3 4" key="1">
    <citation type="journal article" date="2016" name="Nat. Commun.">
        <title>Thousands of microbial genomes shed light on interconnected biogeochemical processes in an aquifer system.</title>
        <authorList>
            <person name="Anantharaman K."/>
            <person name="Brown C.T."/>
            <person name="Hug L.A."/>
            <person name="Sharon I."/>
            <person name="Castelle C.J."/>
            <person name="Probst A.J."/>
            <person name="Thomas B.C."/>
            <person name="Singh A."/>
            <person name="Wilkins M.J."/>
            <person name="Karaoz U."/>
            <person name="Brodie E.L."/>
            <person name="Williams K.H."/>
            <person name="Hubbard S.S."/>
            <person name="Banfield J.F."/>
        </authorList>
    </citation>
    <scope>NUCLEOTIDE SEQUENCE [LARGE SCALE GENOMIC DNA]</scope>
</reference>
<sequence>MYHVYFLKSQVNGDLYIGSCENISSRIARHNNKSVRSTKAYAPWKLLGSESYNTRGEAVRRERFLKAHQQKEILKERFKND</sequence>
<dbReference type="AlphaFoldDB" id="A0A1F5Q349"/>
<proteinExistence type="inferred from homology"/>
<accession>A0A1F5Q349</accession>
<dbReference type="Gene3D" id="3.40.1440.10">
    <property type="entry name" value="GIY-YIG endonuclease"/>
    <property type="match status" value="1"/>
</dbReference>
<name>A0A1F5Q349_9BACT</name>
<dbReference type="PROSITE" id="PS50164">
    <property type="entry name" value="GIY_YIG"/>
    <property type="match status" value="1"/>
</dbReference>
<dbReference type="InterPro" id="IPR035901">
    <property type="entry name" value="GIY-YIG_endonuc_sf"/>
</dbReference>
<organism evidence="3 4">
    <name type="scientific">Candidatus Doudnabacteria bacterium RIFCSPLOWO2_01_FULL_44_21</name>
    <dbReference type="NCBI Taxonomy" id="1817841"/>
    <lineage>
        <taxon>Bacteria</taxon>
        <taxon>Candidatus Doudnaibacteriota</taxon>
    </lineage>
</organism>